<accession>A0A1M6M9H4</accession>
<dbReference type="AlphaFoldDB" id="A0A1M6M9H4"/>
<dbReference type="RefSeq" id="WP_073010754.1">
    <property type="nucleotide sequence ID" value="NZ_FQZO01000008.1"/>
</dbReference>
<evidence type="ECO:0000259" key="3">
    <source>
        <dbReference type="Pfam" id="PF03816"/>
    </source>
</evidence>
<protein>
    <submittedName>
        <fullName evidence="4">Transcriptional attenuator, LytR family</fullName>
    </submittedName>
</protein>
<evidence type="ECO:0000256" key="2">
    <source>
        <dbReference type="SAM" id="MobiDB-lite"/>
    </source>
</evidence>
<dbReference type="InterPro" id="IPR050922">
    <property type="entry name" value="LytR/CpsA/Psr_CW_biosynth"/>
</dbReference>
<name>A0A1M6M9H4_9CLOT</name>
<dbReference type="Pfam" id="PF03816">
    <property type="entry name" value="LytR_cpsA_psr"/>
    <property type="match status" value="1"/>
</dbReference>
<proteinExistence type="inferred from homology"/>
<dbReference type="PANTHER" id="PTHR33392">
    <property type="entry name" value="POLYISOPRENYL-TEICHOIC ACID--PEPTIDOGLYCAN TEICHOIC ACID TRANSFERASE TAGU"/>
    <property type="match status" value="1"/>
</dbReference>
<feature type="domain" description="Cell envelope-related transcriptional attenuator" evidence="3">
    <location>
        <begin position="98"/>
        <end position="255"/>
    </location>
</feature>
<dbReference type="STRING" id="1121298.SAMN05444401_3899"/>
<dbReference type="PANTHER" id="PTHR33392:SF6">
    <property type="entry name" value="POLYISOPRENYL-TEICHOIC ACID--PEPTIDOGLYCAN TEICHOIC ACID TRANSFERASE TAGU"/>
    <property type="match status" value="1"/>
</dbReference>
<dbReference type="InterPro" id="IPR004474">
    <property type="entry name" value="LytR_CpsA_psr"/>
</dbReference>
<dbReference type="OrthoDB" id="9782542at2"/>
<gene>
    <name evidence="4" type="ORF">SAMN05444401_3899</name>
</gene>
<dbReference type="Proteomes" id="UP000184080">
    <property type="component" value="Unassembled WGS sequence"/>
</dbReference>
<evidence type="ECO:0000313" key="4">
    <source>
        <dbReference type="EMBL" id="SHJ80020.1"/>
    </source>
</evidence>
<feature type="compositionally biased region" description="Low complexity" evidence="2">
    <location>
        <begin position="351"/>
        <end position="379"/>
    </location>
</feature>
<evidence type="ECO:0000313" key="5">
    <source>
        <dbReference type="Proteomes" id="UP000184080"/>
    </source>
</evidence>
<comment type="similarity">
    <text evidence="1">Belongs to the LytR/CpsA/Psr (LCP) family.</text>
</comment>
<dbReference type="Gene3D" id="3.40.630.190">
    <property type="entry name" value="LCP protein"/>
    <property type="match status" value="1"/>
</dbReference>
<keyword evidence="5" id="KW-1185">Reference proteome</keyword>
<feature type="region of interest" description="Disordered" evidence="2">
    <location>
        <begin position="342"/>
        <end position="379"/>
    </location>
</feature>
<dbReference type="NCBIfam" id="TIGR00350">
    <property type="entry name" value="lytR_cpsA_psr"/>
    <property type="match status" value="1"/>
</dbReference>
<reference evidence="4 5" key="1">
    <citation type="submission" date="2016-11" db="EMBL/GenBank/DDBJ databases">
        <authorList>
            <person name="Jaros S."/>
            <person name="Januszkiewicz K."/>
            <person name="Wedrychowicz H."/>
        </authorList>
    </citation>
    <scope>NUCLEOTIDE SEQUENCE [LARGE SCALE GENOMIC DNA]</scope>
    <source>
        <strain evidence="4 5">DSM 21864</strain>
    </source>
</reference>
<evidence type="ECO:0000256" key="1">
    <source>
        <dbReference type="ARBA" id="ARBA00006068"/>
    </source>
</evidence>
<dbReference type="EMBL" id="FQZO01000008">
    <property type="protein sequence ID" value="SHJ80020.1"/>
    <property type="molecule type" value="Genomic_DNA"/>
</dbReference>
<organism evidence="4 5">
    <name type="scientific">Clostridium amylolyticum</name>
    <dbReference type="NCBI Taxonomy" id="1121298"/>
    <lineage>
        <taxon>Bacteria</taxon>
        <taxon>Bacillati</taxon>
        <taxon>Bacillota</taxon>
        <taxon>Clostridia</taxon>
        <taxon>Eubacteriales</taxon>
        <taxon>Clostridiaceae</taxon>
        <taxon>Clostridium</taxon>
    </lineage>
</organism>
<sequence length="379" mass="42419">MNDDKNEFKKRGRKSAPPKKKKKGVKIFLLTLFFLVLFVVGYGAFYTLNILGKVNTTAISKSHADLGIADENKHPDKDYITNILLLGIDKRDEKDVGRSDAMMILTLDTKHKKIKLSSIMRDSYVSIDKHGKDKLNHAYAYGGPELAIKTVNQNFGLNITEFVLVDYDGLESIIDALGGVDIDVKKTEFKLVNDYIHDLAVLKKTDPPYLKNSGSQTLNGMQAVAYSRIRYVGDGDYERTERQRRVLSGMFDKIKTAGITKYPTLVNKLLPYVKTSLDTKEILAAGTDVMKSGMSNLEQERFPVDGYNDGKEINKIWYLLFNQEVTKKQMYDYIFEDIKPTPGNVNKPDLGNTSTKSSGSSSSKTSGTTKTSGTSNKKK</sequence>